<reference evidence="11" key="1">
    <citation type="journal article" date="2023" name="PLoS Negl. Trop. Dis.">
        <title>A genome sequence for Biomphalaria pfeifferi, the major vector snail for the human-infecting parasite Schistosoma mansoni.</title>
        <authorList>
            <person name="Bu L."/>
            <person name="Lu L."/>
            <person name="Laidemitt M.R."/>
            <person name="Zhang S.M."/>
            <person name="Mutuku M."/>
            <person name="Mkoji G."/>
            <person name="Steinauer M."/>
            <person name="Loker E.S."/>
        </authorList>
    </citation>
    <scope>NUCLEOTIDE SEQUENCE</scope>
    <source>
        <strain evidence="11">KasaAsao</strain>
    </source>
</reference>
<feature type="transmembrane region" description="Helical" evidence="9">
    <location>
        <begin position="38"/>
        <end position="62"/>
    </location>
</feature>
<keyword evidence="12" id="KW-1185">Reference proteome</keyword>
<keyword evidence="3 9" id="KW-1133">Transmembrane helix</keyword>
<dbReference type="EMBL" id="JASAOG010000161">
    <property type="protein sequence ID" value="KAK0046693.1"/>
    <property type="molecule type" value="Genomic_DNA"/>
</dbReference>
<dbReference type="Proteomes" id="UP001233172">
    <property type="component" value="Unassembled WGS sequence"/>
</dbReference>
<proteinExistence type="predicted"/>
<evidence type="ECO:0000256" key="4">
    <source>
        <dbReference type="ARBA" id="ARBA00023040"/>
    </source>
</evidence>
<evidence type="ECO:0000256" key="5">
    <source>
        <dbReference type="ARBA" id="ARBA00023136"/>
    </source>
</evidence>
<dbReference type="Pfam" id="PF00001">
    <property type="entry name" value="7tm_1"/>
    <property type="match status" value="1"/>
</dbReference>
<dbReference type="PRINTS" id="PR00237">
    <property type="entry name" value="GPCRRHODOPSN"/>
</dbReference>
<evidence type="ECO:0000313" key="12">
    <source>
        <dbReference type="Proteomes" id="UP001233172"/>
    </source>
</evidence>
<dbReference type="AlphaFoldDB" id="A0AAD8B267"/>
<evidence type="ECO:0000313" key="11">
    <source>
        <dbReference type="EMBL" id="KAK0046693.1"/>
    </source>
</evidence>
<dbReference type="GO" id="GO:0005886">
    <property type="term" value="C:plasma membrane"/>
    <property type="evidence" value="ECO:0007669"/>
    <property type="project" value="TreeGrafter"/>
</dbReference>
<feature type="transmembrane region" description="Helical" evidence="9">
    <location>
        <begin position="223"/>
        <end position="245"/>
    </location>
</feature>
<feature type="compositionally biased region" description="Polar residues" evidence="8">
    <location>
        <begin position="273"/>
        <end position="286"/>
    </location>
</feature>
<gene>
    <name evidence="11" type="ORF">Bpfe_023853</name>
</gene>
<dbReference type="Gene3D" id="1.20.1070.10">
    <property type="entry name" value="Rhodopsin 7-helix transmembrane proteins"/>
    <property type="match status" value="1"/>
</dbReference>
<comment type="caution">
    <text evidence="11">The sequence shown here is derived from an EMBL/GenBank/DDBJ whole genome shotgun (WGS) entry which is preliminary data.</text>
</comment>
<keyword evidence="6 11" id="KW-0675">Receptor</keyword>
<evidence type="ECO:0000256" key="9">
    <source>
        <dbReference type="SAM" id="Phobius"/>
    </source>
</evidence>
<evidence type="ECO:0000256" key="2">
    <source>
        <dbReference type="ARBA" id="ARBA00022692"/>
    </source>
</evidence>
<keyword evidence="2 9" id="KW-0812">Transmembrane</keyword>
<feature type="transmembrane region" description="Helical" evidence="9">
    <location>
        <begin position="115"/>
        <end position="144"/>
    </location>
</feature>
<name>A0AAD8B267_BIOPF</name>
<evidence type="ECO:0000256" key="6">
    <source>
        <dbReference type="ARBA" id="ARBA00023170"/>
    </source>
</evidence>
<sequence length="416" mass="47276">MFYQFVSHNQSLKTWADVSFFGDPESENRDPIYALLKFLTYLVLLPIVSILGLFGNSVSILILYKSGLQKSSNILTFALAVADSTYLLGINNISLKLYLDVYVQYGYFYAEDVAMLLYVTFHLFVLLETVGKVASMILPPLIIVERFTAVFFPLHFSSVITSARVKAAVTLMFPLGLPAYFFYLPMTTYTYSFDIAYNVSVGYILKSDTFTHDSEAFTLISEIYTTFCGPVCVGFVILGCILISIKIQIHDKKRAKLSRSLMQQTPRTRDHIQNGNKRFSPNNNNQIKGESCEVRSAEESQDSNGQITMSLFKRNNKKNWTFGKIKEVKSKRTTKILLSVCVVYSITGSFNFISDMILNSQRLGNVLGIIFHWMAIIVLSINSAANFLIYVALNRNFRDLYKSVFCRCFIKQTLPY</sequence>
<feature type="domain" description="G-protein coupled receptors family 1 profile" evidence="10">
    <location>
        <begin position="55"/>
        <end position="390"/>
    </location>
</feature>
<keyword evidence="4" id="KW-0297">G-protein coupled receptor</keyword>
<evidence type="ECO:0000256" key="7">
    <source>
        <dbReference type="ARBA" id="ARBA00023224"/>
    </source>
</evidence>
<feature type="region of interest" description="Disordered" evidence="8">
    <location>
        <begin position="260"/>
        <end position="286"/>
    </location>
</feature>
<evidence type="ECO:0000256" key="1">
    <source>
        <dbReference type="ARBA" id="ARBA00004141"/>
    </source>
</evidence>
<organism evidence="11 12">
    <name type="scientific">Biomphalaria pfeifferi</name>
    <name type="common">Bloodfluke planorb</name>
    <name type="synonym">Freshwater snail</name>
    <dbReference type="NCBI Taxonomy" id="112525"/>
    <lineage>
        <taxon>Eukaryota</taxon>
        <taxon>Metazoa</taxon>
        <taxon>Spiralia</taxon>
        <taxon>Lophotrochozoa</taxon>
        <taxon>Mollusca</taxon>
        <taxon>Gastropoda</taxon>
        <taxon>Heterobranchia</taxon>
        <taxon>Euthyneura</taxon>
        <taxon>Panpulmonata</taxon>
        <taxon>Hygrophila</taxon>
        <taxon>Lymnaeoidea</taxon>
        <taxon>Planorbidae</taxon>
        <taxon>Biomphalaria</taxon>
    </lineage>
</organism>
<protein>
    <submittedName>
        <fullName evidence="11">G-protein coupled receptor</fullName>
    </submittedName>
</protein>
<accession>A0AAD8B267</accession>
<keyword evidence="7" id="KW-0807">Transducer</keyword>
<feature type="transmembrane region" description="Helical" evidence="9">
    <location>
        <begin position="165"/>
        <end position="183"/>
    </location>
</feature>
<keyword evidence="5 9" id="KW-0472">Membrane</keyword>
<evidence type="ECO:0000256" key="3">
    <source>
        <dbReference type="ARBA" id="ARBA00022989"/>
    </source>
</evidence>
<dbReference type="InterPro" id="IPR000276">
    <property type="entry name" value="GPCR_Rhodpsn"/>
</dbReference>
<dbReference type="PROSITE" id="PS50262">
    <property type="entry name" value="G_PROTEIN_RECEP_F1_2"/>
    <property type="match status" value="1"/>
</dbReference>
<dbReference type="SUPFAM" id="SSF81321">
    <property type="entry name" value="Family A G protein-coupled receptor-like"/>
    <property type="match status" value="1"/>
</dbReference>
<dbReference type="PANTHER" id="PTHR24243">
    <property type="entry name" value="G-PROTEIN COUPLED RECEPTOR"/>
    <property type="match status" value="1"/>
</dbReference>
<feature type="transmembrane region" description="Helical" evidence="9">
    <location>
        <begin position="336"/>
        <end position="358"/>
    </location>
</feature>
<feature type="transmembrane region" description="Helical" evidence="9">
    <location>
        <begin position="370"/>
        <end position="393"/>
    </location>
</feature>
<dbReference type="InterPro" id="IPR017452">
    <property type="entry name" value="GPCR_Rhodpsn_7TM"/>
</dbReference>
<evidence type="ECO:0000256" key="8">
    <source>
        <dbReference type="SAM" id="MobiDB-lite"/>
    </source>
</evidence>
<dbReference type="GO" id="GO:0004930">
    <property type="term" value="F:G protein-coupled receptor activity"/>
    <property type="evidence" value="ECO:0007669"/>
    <property type="project" value="UniProtKB-KW"/>
</dbReference>
<reference evidence="11" key="2">
    <citation type="submission" date="2023-04" db="EMBL/GenBank/DDBJ databases">
        <authorList>
            <person name="Bu L."/>
            <person name="Lu L."/>
            <person name="Laidemitt M.R."/>
            <person name="Zhang S.M."/>
            <person name="Mutuku M."/>
            <person name="Mkoji G."/>
            <person name="Steinauer M."/>
            <person name="Loker E.S."/>
        </authorList>
    </citation>
    <scope>NUCLEOTIDE SEQUENCE</scope>
    <source>
        <strain evidence="11">KasaAsao</strain>
        <tissue evidence="11">Whole Snail</tissue>
    </source>
</reference>
<comment type="subcellular location">
    <subcellularLocation>
        <location evidence="1">Membrane</location>
        <topology evidence="1">Multi-pass membrane protein</topology>
    </subcellularLocation>
</comment>
<dbReference type="PANTHER" id="PTHR24243:SF208">
    <property type="entry name" value="PYROKININ-1 RECEPTOR"/>
    <property type="match status" value="1"/>
</dbReference>
<feature type="transmembrane region" description="Helical" evidence="9">
    <location>
        <begin position="74"/>
        <end position="95"/>
    </location>
</feature>
<evidence type="ECO:0000259" key="10">
    <source>
        <dbReference type="PROSITE" id="PS50262"/>
    </source>
</evidence>